<dbReference type="RefSeq" id="WP_162157412.1">
    <property type="nucleotide sequence ID" value="NZ_JBHLZN010000002.1"/>
</dbReference>
<sequence length="418" mass="47212">MSSRYTPYVTSKQNTAGWDALTDPNFPRPKMGQAEKVVSKYQNLSESTWFGLLMGETYQVNSAVSVEIHPYWERMMLDSLLRDIAGKKSVPFSGSKSAFDTHYFESGLAHPEIAPVVNMNPEQFDAQTVFFLLNSLTFMKLSEADKFSFMTLTTVNQVAFTLLESVEQKAAFLAQHAGEVEIVDRKGSYYYLDPKIDVSSKAESHYIDLSPNYQKAVDLMHSKGMSKTDLFNAWKAEFQAQTQDMDFSQVRDELKGVFQLYKGMLDRVPDKGGYEYWLGRLNNGEILEKLALDFAWSAEFQTKAGGTPGSAPTFDQTLTALYKVVLGRDPDAGGYAWWQDYFNQSNDLGRVVTGFTWSPEYESKVDEDVTAWLVTNYGPNLREMDWHKVGFDQAEIDSIKPVGVFDYNAVDGYAGVML</sequence>
<evidence type="ECO:0000259" key="1">
    <source>
        <dbReference type="Pfam" id="PF13946"/>
    </source>
</evidence>
<dbReference type="EMBL" id="JBHLZN010000002">
    <property type="protein sequence ID" value="MFB9886428.1"/>
    <property type="molecule type" value="Genomic_DNA"/>
</dbReference>
<dbReference type="Gene3D" id="1.10.3130.20">
    <property type="entry name" value="Phycobilisome linker domain"/>
    <property type="match status" value="1"/>
</dbReference>
<reference evidence="2 3" key="1">
    <citation type="submission" date="2024-09" db="EMBL/GenBank/DDBJ databases">
        <authorList>
            <person name="Sun Q."/>
            <person name="Mori K."/>
        </authorList>
    </citation>
    <scope>NUCLEOTIDE SEQUENCE [LARGE SCALE GENOMIC DNA]</scope>
    <source>
        <strain evidence="2 3">ATCC 51285</strain>
    </source>
</reference>
<proteinExistence type="predicted"/>
<accession>A0ABV5ZAZ9</accession>
<protein>
    <submittedName>
        <fullName evidence="2">DUF4214 domain-containing protein</fullName>
    </submittedName>
</protein>
<dbReference type="InterPro" id="IPR038255">
    <property type="entry name" value="PBS_linker_sf"/>
</dbReference>
<dbReference type="Proteomes" id="UP001589628">
    <property type="component" value="Unassembled WGS sequence"/>
</dbReference>
<comment type="caution">
    <text evidence="2">The sequence shown here is derived from an EMBL/GenBank/DDBJ whole genome shotgun (WGS) entry which is preliminary data.</text>
</comment>
<gene>
    <name evidence="2" type="ORF">ACFFLH_08405</name>
</gene>
<dbReference type="Pfam" id="PF13946">
    <property type="entry name" value="DUF4214"/>
    <property type="match status" value="2"/>
</dbReference>
<keyword evidence="3" id="KW-1185">Reference proteome</keyword>
<name>A0ABV5ZAZ9_9GAMM</name>
<evidence type="ECO:0000313" key="2">
    <source>
        <dbReference type="EMBL" id="MFB9886428.1"/>
    </source>
</evidence>
<feature type="domain" description="DUF4214" evidence="1">
    <location>
        <begin position="258"/>
        <end position="303"/>
    </location>
</feature>
<evidence type="ECO:0000313" key="3">
    <source>
        <dbReference type="Proteomes" id="UP001589628"/>
    </source>
</evidence>
<organism evidence="2 3">
    <name type="scientific">Balneatrix alpica</name>
    <dbReference type="NCBI Taxonomy" id="75684"/>
    <lineage>
        <taxon>Bacteria</taxon>
        <taxon>Pseudomonadati</taxon>
        <taxon>Pseudomonadota</taxon>
        <taxon>Gammaproteobacteria</taxon>
        <taxon>Oceanospirillales</taxon>
        <taxon>Balneatrichaceae</taxon>
        <taxon>Balneatrix</taxon>
    </lineage>
</organism>
<feature type="domain" description="DUF4214" evidence="1">
    <location>
        <begin position="319"/>
        <end position="363"/>
    </location>
</feature>
<dbReference type="InterPro" id="IPR025282">
    <property type="entry name" value="DUF4214"/>
</dbReference>